<keyword evidence="6" id="KW-0756">Sterol biosynthesis</keyword>
<comment type="subcellular location">
    <subcellularLocation>
        <location evidence="1">Membrane</location>
        <topology evidence="1">Multi-pass membrane protein</topology>
    </subcellularLocation>
</comment>
<keyword evidence="2" id="KW-0444">Lipid biosynthesis</keyword>
<sequence length="190" mass="21271">MRRTTEDRITLGFLAFSLLLAFTLELYFILHFDDIHRQNHLFADLFSIYAAGDRSYFGQGDIHFPLALETLHVCVTQLLNALIAVAVLRGSPYRYPLQLAVSSYVSYSVVLYFWTAVLDGYAHMPEKTAWGYFIFYAPNLPWLAGNLLLAWFAFRAVLRRFRTTGPGTGPASGADPAERVTSRPVGAAGP</sequence>
<evidence type="ECO:0000256" key="13">
    <source>
        <dbReference type="SAM" id="Phobius"/>
    </source>
</evidence>
<keyword evidence="5 13" id="KW-1133">Transmembrane helix</keyword>
<dbReference type="PANTHER" id="PTHR14207:SF0">
    <property type="entry name" value="3-BETA-HYDROXYSTEROID-DELTA(8),DELTA(7)-ISOMERASE"/>
    <property type="match status" value="1"/>
</dbReference>
<protein>
    <recommendedName>
        <fullName evidence="14">EXPERA domain-containing protein</fullName>
    </recommendedName>
</protein>
<dbReference type="InterPro" id="IPR033118">
    <property type="entry name" value="EXPERA"/>
</dbReference>
<accession>A0ABN3MZV8</accession>
<gene>
    <name evidence="15" type="ORF">GCM10010393_51000</name>
</gene>
<reference evidence="15 16" key="1">
    <citation type="journal article" date="2019" name="Int. J. Syst. Evol. Microbiol.">
        <title>The Global Catalogue of Microorganisms (GCM) 10K type strain sequencing project: providing services to taxonomists for standard genome sequencing and annotation.</title>
        <authorList>
            <consortium name="The Broad Institute Genomics Platform"/>
            <consortium name="The Broad Institute Genome Sequencing Center for Infectious Disease"/>
            <person name="Wu L."/>
            <person name="Ma J."/>
        </authorList>
    </citation>
    <scope>NUCLEOTIDE SEQUENCE [LARGE SCALE GENOMIC DNA]</scope>
    <source>
        <strain evidence="15 16">JCM 5062</strain>
    </source>
</reference>
<evidence type="ECO:0000256" key="9">
    <source>
        <dbReference type="ARBA" id="ARBA00023166"/>
    </source>
</evidence>
<feature type="transmembrane region" description="Helical" evidence="13">
    <location>
        <begin position="12"/>
        <end position="30"/>
    </location>
</feature>
<organism evidence="15 16">
    <name type="scientific">Streptomyces gobitricini</name>
    <dbReference type="NCBI Taxonomy" id="68211"/>
    <lineage>
        <taxon>Bacteria</taxon>
        <taxon>Bacillati</taxon>
        <taxon>Actinomycetota</taxon>
        <taxon>Actinomycetes</taxon>
        <taxon>Kitasatosporales</taxon>
        <taxon>Streptomycetaceae</taxon>
        <taxon>Streptomyces</taxon>
    </lineage>
</organism>
<keyword evidence="4" id="KW-0752">Steroid biosynthesis</keyword>
<dbReference type="PANTHER" id="PTHR14207">
    <property type="entry name" value="STEROL ISOMERASE"/>
    <property type="match status" value="1"/>
</dbReference>
<evidence type="ECO:0000256" key="4">
    <source>
        <dbReference type="ARBA" id="ARBA00022955"/>
    </source>
</evidence>
<evidence type="ECO:0000256" key="1">
    <source>
        <dbReference type="ARBA" id="ARBA00004141"/>
    </source>
</evidence>
<evidence type="ECO:0000313" key="16">
    <source>
        <dbReference type="Proteomes" id="UP001499942"/>
    </source>
</evidence>
<evidence type="ECO:0000256" key="5">
    <source>
        <dbReference type="ARBA" id="ARBA00022989"/>
    </source>
</evidence>
<dbReference type="InterPro" id="IPR007905">
    <property type="entry name" value="EBP"/>
</dbReference>
<dbReference type="RefSeq" id="WP_344365381.1">
    <property type="nucleotide sequence ID" value="NZ_BAAASR010000030.1"/>
</dbReference>
<keyword evidence="16" id="KW-1185">Reference proteome</keyword>
<proteinExistence type="predicted"/>
<evidence type="ECO:0000256" key="12">
    <source>
        <dbReference type="SAM" id="MobiDB-lite"/>
    </source>
</evidence>
<keyword evidence="8 13" id="KW-0472">Membrane</keyword>
<evidence type="ECO:0000256" key="2">
    <source>
        <dbReference type="ARBA" id="ARBA00022516"/>
    </source>
</evidence>
<dbReference type="PROSITE" id="PS51751">
    <property type="entry name" value="EXPERA"/>
    <property type="match status" value="1"/>
</dbReference>
<feature type="transmembrane region" description="Helical" evidence="13">
    <location>
        <begin position="70"/>
        <end position="88"/>
    </location>
</feature>
<evidence type="ECO:0000313" key="15">
    <source>
        <dbReference type="EMBL" id="GAA2511906.1"/>
    </source>
</evidence>
<evidence type="ECO:0000256" key="8">
    <source>
        <dbReference type="ARBA" id="ARBA00023136"/>
    </source>
</evidence>
<keyword evidence="7" id="KW-0443">Lipid metabolism</keyword>
<feature type="transmembrane region" description="Helical" evidence="13">
    <location>
        <begin position="95"/>
        <end position="117"/>
    </location>
</feature>
<evidence type="ECO:0000259" key="14">
    <source>
        <dbReference type="PROSITE" id="PS51751"/>
    </source>
</evidence>
<feature type="transmembrane region" description="Helical" evidence="13">
    <location>
        <begin position="129"/>
        <end position="154"/>
    </location>
</feature>
<evidence type="ECO:0000256" key="11">
    <source>
        <dbReference type="ARBA" id="ARBA00023235"/>
    </source>
</evidence>
<comment type="caution">
    <text evidence="15">The sequence shown here is derived from an EMBL/GenBank/DDBJ whole genome shotgun (WGS) entry which is preliminary data.</text>
</comment>
<dbReference type="Proteomes" id="UP001499942">
    <property type="component" value="Unassembled WGS sequence"/>
</dbReference>
<evidence type="ECO:0000256" key="7">
    <source>
        <dbReference type="ARBA" id="ARBA00023098"/>
    </source>
</evidence>
<evidence type="ECO:0000256" key="10">
    <source>
        <dbReference type="ARBA" id="ARBA00023221"/>
    </source>
</evidence>
<feature type="domain" description="EXPERA" evidence="14">
    <location>
        <begin position="6"/>
        <end position="150"/>
    </location>
</feature>
<keyword evidence="10" id="KW-0753">Steroid metabolism</keyword>
<name>A0ABN3MZV8_9ACTN</name>
<dbReference type="EMBL" id="BAAASR010000030">
    <property type="protein sequence ID" value="GAA2511906.1"/>
    <property type="molecule type" value="Genomic_DNA"/>
</dbReference>
<feature type="region of interest" description="Disordered" evidence="12">
    <location>
        <begin position="167"/>
        <end position="190"/>
    </location>
</feature>
<evidence type="ECO:0000256" key="6">
    <source>
        <dbReference type="ARBA" id="ARBA00023011"/>
    </source>
</evidence>
<keyword evidence="11" id="KW-0413">Isomerase</keyword>
<dbReference type="Pfam" id="PF05241">
    <property type="entry name" value="EBP"/>
    <property type="match status" value="1"/>
</dbReference>
<keyword evidence="3 13" id="KW-0812">Transmembrane</keyword>
<evidence type="ECO:0000256" key="3">
    <source>
        <dbReference type="ARBA" id="ARBA00022692"/>
    </source>
</evidence>
<keyword evidence="9" id="KW-1207">Sterol metabolism</keyword>